<feature type="domain" description="DUF1214" evidence="1">
    <location>
        <begin position="48"/>
        <end position="116"/>
    </location>
</feature>
<evidence type="ECO:0000259" key="1">
    <source>
        <dbReference type="Pfam" id="PF06742"/>
    </source>
</evidence>
<gene>
    <name evidence="2" type="ORF">PSQ19_00405</name>
</gene>
<dbReference type="InterPro" id="IPR037049">
    <property type="entry name" value="DUF1214_C_sf"/>
</dbReference>
<accession>A0ABY7YN50</accession>
<name>A0ABY7YN50_9HYPH</name>
<sequence>MALSDTGLLGGLHSGAWVAWPDVGTPNPNPYTRAHLARQAQLQLGQSEGLQFMASTDDSGAPLNLGCTYRVSGRTPVATLWTLVALDPAGVNVARPGTTGWIGSNQLSRGADGGIEPICRHQT</sequence>
<keyword evidence="3" id="KW-1185">Reference proteome</keyword>
<evidence type="ECO:0000313" key="2">
    <source>
        <dbReference type="EMBL" id="WDR02741.1"/>
    </source>
</evidence>
<dbReference type="Gene3D" id="2.60.120.600">
    <property type="entry name" value="Domain of unknown function DUF1214, C-terminal domain"/>
    <property type="match status" value="1"/>
</dbReference>
<dbReference type="Pfam" id="PF06742">
    <property type="entry name" value="DUF1214"/>
    <property type="match status" value="1"/>
</dbReference>
<dbReference type="Proteomes" id="UP001220530">
    <property type="component" value="Chromosome"/>
</dbReference>
<organism evidence="2 3">
    <name type="scientific">Devosia algicola</name>
    <dbReference type="NCBI Taxonomy" id="3026418"/>
    <lineage>
        <taxon>Bacteria</taxon>
        <taxon>Pseudomonadati</taxon>
        <taxon>Pseudomonadota</taxon>
        <taxon>Alphaproteobacteria</taxon>
        <taxon>Hyphomicrobiales</taxon>
        <taxon>Devosiaceae</taxon>
        <taxon>Devosia</taxon>
    </lineage>
</organism>
<reference evidence="2 3" key="1">
    <citation type="submission" date="2023-02" db="EMBL/GenBank/DDBJ databases">
        <title>Devosia algicola sp. nov., isolated from the phycosphere of marine algae.</title>
        <authorList>
            <person name="Kim J.M."/>
            <person name="Lee J.K."/>
            <person name="Choi B.J."/>
            <person name="Bayburt H."/>
            <person name="Jeon C.O."/>
        </authorList>
    </citation>
    <scope>NUCLEOTIDE SEQUENCE [LARGE SCALE GENOMIC DNA]</scope>
    <source>
        <strain evidence="2 3">G20-9</strain>
    </source>
</reference>
<proteinExistence type="predicted"/>
<dbReference type="SUPFAM" id="SSF160935">
    <property type="entry name" value="VPA0735-like"/>
    <property type="match status" value="1"/>
</dbReference>
<evidence type="ECO:0000313" key="3">
    <source>
        <dbReference type="Proteomes" id="UP001220530"/>
    </source>
</evidence>
<dbReference type="InterPro" id="IPR010621">
    <property type="entry name" value="DUF1214"/>
</dbReference>
<protein>
    <submittedName>
        <fullName evidence="2">DUF1214 domain-containing protein</fullName>
    </submittedName>
</protein>
<dbReference type="EMBL" id="CP118246">
    <property type="protein sequence ID" value="WDR02741.1"/>
    <property type="molecule type" value="Genomic_DNA"/>
</dbReference>
<dbReference type="RefSeq" id="WP_282219143.1">
    <property type="nucleotide sequence ID" value="NZ_CP118246.1"/>
</dbReference>